<evidence type="ECO:0000256" key="4">
    <source>
        <dbReference type="RuleBase" id="RU362057"/>
    </source>
</evidence>
<dbReference type="InterPro" id="IPR035595">
    <property type="entry name" value="UDP_glycos_trans_CS"/>
</dbReference>
<dbReference type="PROSITE" id="PS00375">
    <property type="entry name" value="UDPGT"/>
    <property type="match status" value="1"/>
</dbReference>
<evidence type="ECO:0000313" key="5">
    <source>
        <dbReference type="EMBL" id="KAB1206856.1"/>
    </source>
</evidence>
<accession>A0A6A1V3R1</accession>
<gene>
    <name evidence="6" type="ORF">CJ030_MR7G008221</name>
    <name evidence="5" type="ORF">CJ030_MR7G008228</name>
</gene>
<comment type="caution">
    <text evidence="5">The sequence shown here is derived from an EMBL/GenBank/DDBJ whole genome shotgun (WGS) entry which is preliminary data.</text>
</comment>
<keyword evidence="2 3" id="KW-0808">Transferase</keyword>
<dbReference type="EMBL" id="RXIC02000025">
    <property type="protein sequence ID" value="KAB1206863.1"/>
    <property type="molecule type" value="Genomic_DNA"/>
</dbReference>
<evidence type="ECO:0000313" key="7">
    <source>
        <dbReference type="Proteomes" id="UP000516437"/>
    </source>
</evidence>
<dbReference type="EC" id="2.4.1.-" evidence="4"/>
<name>A0A6A1V3R1_9ROSI</name>
<dbReference type="FunFam" id="3.40.50.2000:FF:000027">
    <property type="entry name" value="Glycosyltransferase"/>
    <property type="match status" value="1"/>
</dbReference>
<reference evidence="5" key="1">
    <citation type="submission" date="2018-07" db="EMBL/GenBank/DDBJ databases">
        <authorList>
            <person name="Gao Z.-S."/>
            <person name="Jia H.-M."/>
            <person name="Jia H.-J."/>
            <person name="Cai Q.-L."/>
            <person name="Wang Y."/>
            <person name="Zhao H.-B."/>
        </authorList>
    </citation>
    <scope>NUCLEOTIDE SEQUENCE</scope>
    <source>
        <tissue evidence="5">Leaves</tissue>
    </source>
</reference>
<dbReference type="OrthoDB" id="5835829at2759"/>
<dbReference type="SUPFAM" id="SSF53756">
    <property type="entry name" value="UDP-Glycosyltransferase/glycogen phosphorylase"/>
    <property type="match status" value="1"/>
</dbReference>
<dbReference type="PANTHER" id="PTHR11926:SF1498">
    <property type="entry name" value="GLYCOSYLTRANSFERASE"/>
    <property type="match status" value="1"/>
</dbReference>
<dbReference type="FunFam" id="3.40.50.2000:FF:000055">
    <property type="entry name" value="Glycosyltransferase"/>
    <property type="match status" value="1"/>
</dbReference>
<dbReference type="GO" id="GO:0080044">
    <property type="term" value="F:quercetin 7-O-glucosyltransferase activity"/>
    <property type="evidence" value="ECO:0007669"/>
    <property type="project" value="TreeGrafter"/>
</dbReference>
<dbReference type="Proteomes" id="UP000516437">
    <property type="component" value="Chromosome 7"/>
</dbReference>
<keyword evidence="3" id="KW-0328">Glycosyltransferase</keyword>
<keyword evidence="7" id="KW-1185">Reference proteome</keyword>
<dbReference type="Pfam" id="PF00201">
    <property type="entry name" value="UDPGT"/>
    <property type="match status" value="1"/>
</dbReference>
<sequence length="482" mass="53766">MSSISAAFRAHVVCVPYPSQGHISAMLKIAKLLHHKGFHVTFVNTEHNHKRILRSRGPSSLDGLLDFRFETIPDGLPPSDPDVKQEILSLFESILKNCLGPFLNLLSKLNDTSSSNVPPVTCIVSDGCMSFTLEAAEEFGIPNVLFWAPSACSFLAGMHFRHLVERGLIPLKDASYLTNGYLETAIDWIPGMKNIRFKDLPTFVRITDAKDVVLDFFIRQVERTPRASAVVLNTFDPFEQDALDALSSLLPCVYTIGPLPLFADQIKDERLKSLSTNLWKEDTECLEWLNSKEPNSVVYVNFGSITVMTPQKLIELAWGLASSRKPFLWIIRPDLVAGDSAILPPEFVTETKDRGMLASWCPQEQVLKHPSIGGFFSHSGWNSVLESVCNGVPMICWPFFADHQTNCRYCCAEWGIGIEMDSDVKRGEVERLVKELMEGDKGKELKKNAKEWKTKAEAVAKPGGSSYQNLHKLIDILVPGNA</sequence>
<evidence type="ECO:0000256" key="3">
    <source>
        <dbReference type="RuleBase" id="RU003718"/>
    </source>
</evidence>
<protein>
    <recommendedName>
        <fullName evidence="4">Glycosyltransferase</fullName>
        <ecNumber evidence="4">2.4.1.-</ecNumber>
    </recommendedName>
</protein>
<reference evidence="5 7" key="2">
    <citation type="journal article" date="2019" name="Plant Biotechnol. J.">
        <title>The red bayberry genome and genetic basis of sex determination.</title>
        <authorList>
            <person name="Jia H.M."/>
            <person name="Jia H.J."/>
            <person name="Cai Q.L."/>
            <person name="Wang Y."/>
            <person name="Zhao H.B."/>
            <person name="Yang W.F."/>
            <person name="Wang G.Y."/>
            <person name="Li Y.H."/>
            <person name="Zhan D.L."/>
            <person name="Shen Y.T."/>
            <person name="Niu Q.F."/>
            <person name="Chang L."/>
            <person name="Qiu J."/>
            <person name="Zhao L."/>
            <person name="Xie H.B."/>
            <person name="Fu W.Y."/>
            <person name="Jin J."/>
            <person name="Li X.W."/>
            <person name="Jiao Y."/>
            <person name="Zhou C.C."/>
            <person name="Tu T."/>
            <person name="Chai C.Y."/>
            <person name="Gao J.L."/>
            <person name="Fan L.J."/>
            <person name="van de Weg E."/>
            <person name="Wang J.Y."/>
            <person name="Gao Z.S."/>
        </authorList>
    </citation>
    <scope>NUCLEOTIDE SEQUENCE [LARGE SCALE GENOMIC DNA]</scope>
    <source>
        <tissue evidence="5">Leaves</tissue>
    </source>
</reference>
<evidence type="ECO:0000256" key="2">
    <source>
        <dbReference type="ARBA" id="ARBA00022679"/>
    </source>
</evidence>
<dbReference type="PANTHER" id="PTHR11926">
    <property type="entry name" value="GLUCOSYL/GLUCURONOSYL TRANSFERASES"/>
    <property type="match status" value="1"/>
</dbReference>
<dbReference type="AlphaFoldDB" id="A0A6A1V3R1"/>
<dbReference type="CDD" id="cd03784">
    <property type="entry name" value="GT1_Gtf-like"/>
    <property type="match status" value="1"/>
</dbReference>
<dbReference type="GO" id="GO:0080043">
    <property type="term" value="F:quercetin 3-O-glucosyltransferase activity"/>
    <property type="evidence" value="ECO:0007669"/>
    <property type="project" value="TreeGrafter"/>
</dbReference>
<evidence type="ECO:0000256" key="1">
    <source>
        <dbReference type="ARBA" id="ARBA00009995"/>
    </source>
</evidence>
<dbReference type="InterPro" id="IPR002213">
    <property type="entry name" value="UDP_glucos_trans"/>
</dbReference>
<comment type="similarity">
    <text evidence="1 3">Belongs to the UDP-glycosyltransferase family.</text>
</comment>
<evidence type="ECO:0000313" key="6">
    <source>
        <dbReference type="EMBL" id="KAB1206863.1"/>
    </source>
</evidence>
<proteinExistence type="inferred from homology"/>
<organism evidence="5 7">
    <name type="scientific">Morella rubra</name>
    <name type="common">Chinese bayberry</name>
    <dbReference type="NCBI Taxonomy" id="262757"/>
    <lineage>
        <taxon>Eukaryota</taxon>
        <taxon>Viridiplantae</taxon>
        <taxon>Streptophyta</taxon>
        <taxon>Embryophyta</taxon>
        <taxon>Tracheophyta</taxon>
        <taxon>Spermatophyta</taxon>
        <taxon>Magnoliopsida</taxon>
        <taxon>eudicotyledons</taxon>
        <taxon>Gunneridae</taxon>
        <taxon>Pentapetalae</taxon>
        <taxon>rosids</taxon>
        <taxon>fabids</taxon>
        <taxon>Fagales</taxon>
        <taxon>Myricaceae</taxon>
        <taxon>Morella</taxon>
    </lineage>
</organism>
<dbReference type="EMBL" id="RXIC02000025">
    <property type="protein sequence ID" value="KAB1206856.1"/>
    <property type="molecule type" value="Genomic_DNA"/>
</dbReference>
<dbReference type="Gene3D" id="3.40.50.2000">
    <property type="entry name" value="Glycogen Phosphorylase B"/>
    <property type="match status" value="2"/>
</dbReference>
<reference evidence="5" key="3">
    <citation type="submission" date="2019-09" db="EMBL/GenBank/DDBJ databases">
        <authorList>
            <person name="Gao Z."/>
        </authorList>
    </citation>
    <scope>NUCLEOTIDE SEQUENCE</scope>
    <source>
        <tissue evidence="5">Leaves</tissue>
    </source>
</reference>